<proteinExistence type="predicted"/>
<accession>A0A1Q9H6S6</accession>
<reference evidence="1" key="1">
    <citation type="journal article" date="2017" name="Genome Announc.">
        <title>Whole-Genome Sequence of Photobacterium damselae subsp. piscicida Strain 91-197, Isolated from Hybrid Striped Bass (Morone sp.) in the United States.</title>
        <authorList>
            <person name="Teru Y."/>
            <person name="Hikima J."/>
            <person name="Kono T."/>
            <person name="Sakai M."/>
            <person name="Takano T."/>
            <person name="Hawke J.P."/>
            <person name="Takeyama H."/>
            <person name="Aoki T."/>
        </authorList>
    </citation>
    <scope>NUCLEOTIDE SEQUENCE</scope>
    <source>
        <strain evidence="1">91-197</strain>
    </source>
</reference>
<dbReference type="GeneID" id="93397032"/>
<dbReference type="Proteomes" id="UP000218676">
    <property type="component" value="Chromosome 1"/>
</dbReference>
<dbReference type="EMBL" id="AP018045">
    <property type="protein sequence ID" value="BAX52190.1"/>
    <property type="molecule type" value="Genomic_DNA"/>
</dbReference>
<reference evidence="2 4" key="3">
    <citation type="submission" date="2020-09" db="EMBL/GenBank/DDBJ databases">
        <title>Complete, closed and curated genome sequences of Photobacterium damselae subsp. piscicida isolates from Australia indicate localised evolution and additional plasmid-borne pathogenicity mechanisms.</title>
        <authorList>
            <person name="Baseggio L."/>
            <person name="Silayeva O."/>
            <person name="Buller N."/>
            <person name="Landos M."/>
            <person name="Engelstaedter J."/>
            <person name="Barnes A.C."/>
        </authorList>
    </citation>
    <scope>NUCLEOTIDE SEQUENCE [LARGE SCALE GENOMIC DNA]</scope>
    <source>
        <strain evidence="2 4">AS-16-0540-1</strain>
    </source>
</reference>
<gene>
    <name evidence="2" type="ORF">IC627_11645</name>
    <name evidence="1" type="ORF">PDPUS_1_00816</name>
</gene>
<sequence>MLKLISSNQSADTDIDHFVSDHAPALALTALGVIQGKIDYQALENICTEQLQDWWQLNVLSNEPNSDYESAYWNLMYTLERSEDYQLLGHKFTQHQVKHYAHYLLGLEDYVTKLPAIRP</sequence>
<evidence type="ECO:0000313" key="3">
    <source>
        <dbReference type="Proteomes" id="UP000218676"/>
    </source>
</evidence>
<evidence type="ECO:0000313" key="4">
    <source>
        <dbReference type="Proteomes" id="UP000516656"/>
    </source>
</evidence>
<dbReference type="RefSeq" id="WP_036764288.1">
    <property type="nucleotide sequence ID" value="NZ_AP018045.1"/>
</dbReference>
<organism evidence="2 4">
    <name type="scientific">Photobacterium damsela subsp. piscicida</name>
    <name type="common">Pasteurella piscicida</name>
    <dbReference type="NCBI Taxonomy" id="38294"/>
    <lineage>
        <taxon>Bacteria</taxon>
        <taxon>Pseudomonadati</taxon>
        <taxon>Pseudomonadota</taxon>
        <taxon>Gammaproteobacteria</taxon>
        <taxon>Vibrionales</taxon>
        <taxon>Vibrionaceae</taxon>
        <taxon>Photobacterium</taxon>
    </lineage>
</organism>
<name>A0A1Q9H6S6_PHODP</name>
<dbReference type="AlphaFoldDB" id="A0A1Q9H6S6"/>
<dbReference type="Proteomes" id="UP000516656">
    <property type="component" value="Chromosome 1"/>
</dbReference>
<evidence type="ECO:0000313" key="2">
    <source>
        <dbReference type="EMBL" id="QOD55922.1"/>
    </source>
</evidence>
<dbReference type="EMBL" id="CP061854">
    <property type="protein sequence ID" value="QOD55922.1"/>
    <property type="molecule type" value="Genomic_DNA"/>
</dbReference>
<reference evidence="3" key="2">
    <citation type="submission" date="2017-05" db="EMBL/GenBank/DDBJ databases">
        <title>Whole genome sequence of fish pathogenic bacteria, Photobacterium damselae subsp. piscicida, strain 91-197, isolated from hybrid striped bass (Morone sp.) in USA.</title>
        <authorList>
            <person name="Teru Y."/>
            <person name="Hikima J."/>
            <person name="Kono T."/>
            <person name="Sakai M."/>
            <person name="Takano T."/>
            <person name="Hawke J.P."/>
            <person name="Takeyama H."/>
            <person name="Aoki T."/>
        </authorList>
    </citation>
    <scope>NUCLEOTIDE SEQUENCE [LARGE SCALE GENOMIC DNA]</scope>
    <source>
        <strain evidence="3">91-197</strain>
    </source>
</reference>
<evidence type="ECO:0000313" key="1">
    <source>
        <dbReference type="EMBL" id="BAX52190.1"/>
    </source>
</evidence>
<protein>
    <submittedName>
        <fullName evidence="2">Uncharacterized protein</fullName>
    </submittedName>
</protein>